<dbReference type="OrthoDB" id="500593at2"/>
<dbReference type="HOGENOM" id="CLU_094850_0_0_6"/>
<name>N8YE37_9GAMM</name>
<dbReference type="STRING" id="202952.GCA_000747725_03694"/>
<dbReference type="Gene3D" id="3.30.1380.10">
    <property type="match status" value="1"/>
</dbReference>
<evidence type="ECO:0000313" key="4">
    <source>
        <dbReference type="Proteomes" id="UP000013117"/>
    </source>
</evidence>
<dbReference type="InterPro" id="IPR013230">
    <property type="entry name" value="Peptidase_M15A_C"/>
</dbReference>
<proteinExistence type="predicted"/>
<protein>
    <recommendedName>
        <fullName evidence="2">Peptidase M15A C-terminal domain-containing protein</fullName>
    </recommendedName>
</protein>
<evidence type="ECO:0000256" key="1">
    <source>
        <dbReference type="SAM" id="SignalP"/>
    </source>
</evidence>
<dbReference type="eggNOG" id="COG3108">
    <property type="taxonomic scope" value="Bacteria"/>
</dbReference>
<dbReference type="InterPro" id="IPR009045">
    <property type="entry name" value="Zn_M74/Hedgehog-like"/>
</dbReference>
<feature type="signal peptide" evidence="1">
    <location>
        <begin position="1"/>
        <end position="19"/>
    </location>
</feature>
<dbReference type="RefSeq" id="WP_004857312.1">
    <property type="nucleotide sequence ID" value="NZ_ASYY01000085.1"/>
</dbReference>
<dbReference type="PROSITE" id="PS51257">
    <property type="entry name" value="PROKAR_LIPOPROTEIN"/>
    <property type="match status" value="1"/>
</dbReference>
<feature type="domain" description="Peptidase M15A C-terminal" evidence="2">
    <location>
        <begin position="82"/>
        <end position="164"/>
    </location>
</feature>
<dbReference type="Pfam" id="PF08291">
    <property type="entry name" value="Peptidase_M15_3"/>
    <property type="match status" value="1"/>
</dbReference>
<dbReference type="Proteomes" id="UP000013117">
    <property type="component" value="Unassembled WGS sequence"/>
</dbReference>
<keyword evidence="1" id="KW-0732">Signal</keyword>
<evidence type="ECO:0000313" key="3">
    <source>
        <dbReference type="EMBL" id="ENV34906.1"/>
    </source>
</evidence>
<accession>N8YE37</accession>
<dbReference type="PATRIC" id="fig|1120926.3.peg.836"/>
<dbReference type="EMBL" id="APPN01000051">
    <property type="protein sequence ID" value="ENV34906.1"/>
    <property type="molecule type" value="Genomic_DNA"/>
</dbReference>
<comment type="caution">
    <text evidence="3">The sequence shown here is derived from an EMBL/GenBank/DDBJ whole genome shotgun (WGS) entry which is preliminary data.</text>
</comment>
<dbReference type="AlphaFoldDB" id="N8YE37"/>
<organism evidence="3 4">
    <name type="scientific">Acinetobacter gerneri DSM 14967 = CIP 107464 = MTCC 9824</name>
    <dbReference type="NCBI Taxonomy" id="1120926"/>
    <lineage>
        <taxon>Bacteria</taxon>
        <taxon>Pseudomonadati</taxon>
        <taxon>Pseudomonadota</taxon>
        <taxon>Gammaproteobacteria</taxon>
        <taxon>Moraxellales</taxon>
        <taxon>Moraxellaceae</taxon>
        <taxon>Acinetobacter</taxon>
    </lineage>
</organism>
<feature type="chain" id="PRO_5004137811" description="Peptidase M15A C-terminal domain-containing protein" evidence="1">
    <location>
        <begin position="20"/>
        <end position="219"/>
    </location>
</feature>
<gene>
    <name evidence="3" type="ORF">F960_00877</name>
</gene>
<evidence type="ECO:0000259" key="2">
    <source>
        <dbReference type="Pfam" id="PF08291"/>
    </source>
</evidence>
<sequence length="219" mass="25690">MKIHNKIVCLFAVFLTLMACNKSQDKKTAASDTGQISENERLQYQKWREKNAVQLDEYYQYISSKIKDAPEPYYLVYTGHSMPKKCEEFRYAIPPKADWLHLVKSLKVIEQLREQGVFKQYRIISTYRSPEMNTCVRGAKKSKHMANFAVDFKIIDQDADLEKKHKKTTQQLCEFWRKKGPKLNMGLGIYPRHIYHIDTAAFRTWGGNYKSDSSPCMQK</sequence>
<dbReference type="GeneID" id="84208291"/>
<dbReference type="SUPFAM" id="SSF55166">
    <property type="entry name" value="Hedgehog/DD-peptidase"/>
    <property type="match status" value="1"/>
</dbReference>
<keyword evidence="4" id="KW-1185">Reference proteome</keyword>
<reference evidence="3 4" key="1">
    <citation type="submission" date="2013-02" db="EMBL/GenBank/DDBJ databases">
        <title>The Genome Sequence of Acinetobacter gerneri CIP 107464.</title>
        <authorList>
            <consortium name="The Broad Institute Genome Sequencing Platform"/>
            <consortium name="The Broad Institute Genome Sequencing Center for Infectious Disease"/>
            <person name="Cerqueira G."/>
            <person name="Feldgarden M."/>
            <person name="Courvalin P."/>
            <person name="Perichon B."/>
            <person name="Grillot-Courvalin C."/>
            <person name="Clermont D."/>
            <person name="Rocha E."/>
            <person name="Yoon E.-J."/>
            <person name="Nemec A."/>
            <person name="Walker B."/>
            <person name="Young S.K."/>
            <person name="Zeng Q."/>
            <person name="Gargeya S."/>
            <person name="Fitzgerald M."/>
            <person name="Haas B."/>
            <person name="Abouelleil A."/>
            <person name="Alvarado L."/>
            <person name="Arachchi H.M."/>
            <person name="Berlin A.M."/>
            <person name="Chapman S.B."/>
            <person name="Dewar J."/>
            <person name="Goldberg J."/>
            <person name="Griggs A."/>
            <person name="Gujja S."/>
            <person name="Hansen M."/>
            <person name="Howarth C."/>
            <person name="Imamovic A."/>
            <person name="Larimer J."/>
            <person name="McCowan C."/>
            <person name="Murphy C."/>
            <person name="Neiman D."/>
            <person name="Pearson M."/>
            <person name="Priest M."/>
            <person name="Roberts A."/>
            <person name="Saif S."/>
            <person name="Shea T."/>
            <person name="Sisk P."/>
            <person name="Sykes S."/>
            <person name="Wortman J."/>
            <person name="Nusbaum C."/>
            <person name="Birren B."/>
        </authorList>
    </citation>
    <scope>NUCLEOTIDE SEQUENCE [LARGE SCALE GENOMIC DNA]</scope>
    <source>
        <strain evidence="3 4">CIP 107464</strain>
    </source>
</reference>